<evidence type="ECO:0000313" key="2">
    <source>
        <dbReference type="Proteomes" id="UP000616151"/>
    </source>
</evidence>
<proteinExistence type="predicted"/>
<dbReference type="Proteomes" id="UP000616151">
    <property type="component" value="Unassembled WGS sequence"/>
</dbReference>
<keyword evidence="1" id="KW-0067">ATP-binding</keyword>
<organism evidence="1 2">
    <name type="scientific">Taklimakanibacter albus</name>
    <dbReference type="NCBI Taxonomy" id="2800327"/>
    <lineage>
        <taxon>Bacteria</taxon>
        <taxon>Pseudomonadati</taxon>
        <taxon>Pseudomonadota</taxon>
        <taxon>Alphaproteobacteria</taxon>
        <taxon>Hyphomicrobiales</taxon>
        <taxon>Aestuariivirgaceae</taxon>
        <taxon>Taklimakanibacter</taxon>
    </lineage>
</organism>
<protein>
    <submittedName>
        <fullName evidence="1">ABC transporter ATP-binding protein</fullName>
    </submittedName>
</protein>
<accession>A0ACC5RBF7</accession>
<evidence type="ECO:0000313" key="1">
    <source>
        <dbReference type="EMBL" id="MBK1870031.1"/>
    </source>
</evidence>
<sequence length="327" mass="35875">MLVTSLAIDIRGLRTEFHTHAGIVKSVRGVDMRIAAGEILGLVGESGSGKSVTAHSIMRLLPSIARIVEGAILFEGNDLVASTEKEMREIRGNRISMIFQEPMTSLNPVLRVGPQVAEVLRLHRGMARKEALAFAAELFSRVGIPDATRRLEAYPHEMSGGMRQRVMIAMALACSPKLIIADEPTTALDVTIQAQILELLRDLVVNADAALLLITHDLGVVSETADRVAVMYAGQIVEMAPVERFFSTPLHPYSVGLMRSVPRLDEDEQGDRTLYAIGGTVPNLMNLPKGCAFQTRCAHVHERCRMEEPAMRPVADGHEVRCWLHDS</sequence>
<keyword evidence="1" id="KW-0547">Nucleotide-binding</keyword>
<comment type="caution">
    <text evidence="1">The sequence shown here is derived from an EMBL/GenBank/DDBJ whole genome shotgun (WGS) entry which is preliminary data.</text>
</comment>
<reference evidence="1" key="1">
    <citation type="submission" date="2021-01" db="EMBL/GenBank/DDBJ databases">
        <authorList>
            <person name="Sun Q."/>
        </authorList>
    </citation>
    <scope>NUCLEOTIDE SEQUENCE</scope>
    <source>
        <strain evidence="1">YIM B02566</strain>
    </source>
</reference>
<keyword evidence="2" id="KW-1185">Reference proteome</keyword>
<name>A0ACC5RBF7_9HYPH</name>
<dbReference type="EMBL" id="JAENHL010000008">
    <property type="protein sequence ID" value="MBK1870031.1"/>
    <property type="molecule type" value="Genomic_DNA"/>
</dbReference>
<gene>
    <name evidence="1" type="ORF">JHL16_26940</name>
</gene>